<dbReference type="EMBL" id="MZ501267">
    <property type="protein sequence ID" value="QZA70620.1"/>
    <property type="molecule type" value="Genomic_DNA"/>
</dbReference>
<proteinExistence type="predicted"/>
<dbReference type="Proteomes" id="UP000827517">
    <property type="component" value="Segment"/>
</dbReference>
<organism evidence="1 2">
    <name type="scientific">Erwinia phage AH04</name>
    <dbReference type="NCBI Taxonomy" id="2869569"/>
    <lineage>
        <taxon>Viruses</taxon>
        <taxon>Duplodnaviria</taxon>
        <taxon>Heunggongvirae</taxon>
        <taxon>Uroviricota</taxon>
        <taxon>Caudoviricetes</taxon>
        <taxon>Chimalliviridae</taxon>
        <taxon>Meadowvirus</taxon>
        <taxon>Meadowvirus AH04</taxon>
    </lineage>
</organism>
<evidence type="ECO:0000313" key="1">
    <source>
        <dbReference type="EMBL" id="QZA70620.1"/>
    </source>
</evidence>
<protein>
    <recommendedName>
        <fullName evidence="3">Virion structural protein</fullName>
    </recommendedName>
</protein>
<gene>
    <name evidence="1" type="primary">143</name>
    <name evidence="1" type="ORF">AH04_143</name>
</gene>
<accession>A0AAE8BQX2</accession>
<keyword evidence="2" id="KW-1185">Reference proteome</keyword>
<dbReference type="KEGG" id="vg:77944025"/>
<name>A0AAE8BQX2_9CAUD</name>
<dbReference type="GeneID" id="77944025"/>
<evidence type="ECO:0008006" key="3">
    <source>
        <dbReference type="Google" id="ProtNLM"/>
    </source>
</evidence>
<dbReference type="RefSeq" id="YP_010667897.1">
    <property type="nucleotide sequence ID" value="NC_070952.1"/>
</dbReference>
<evidence type="ECO:0000313" key="2">
    <source>
        <dbReference type="Proteomes" id="UP000827517"/>
    </source>
</evidence>
<sequence>MKDIQLIDIDYSGKNTEYKKEDTVDLSKISSPWIVPEEGPFYKDSLRVIKGGLDIDSDKFKAVSDVTDLTKLTGRGVCLYVELADDILASKGEVTVIYQKVGKPVISVKTLLQMLEDMVIDGKPVDWDTQVGNKPGSVWPALHSHDIQNPNELVGFGGLVELFTLFTNTQITDSGKAVEILEKVQTEMYTRLDYIQKLKWGAIMDHVRNYNNPHGVVPADVDADKLSNFFLATPQQDAEGLRSDLYSTPLGLDRLISETQPVTENFIVQAELPFGYYGSGIYLPPPITGSFEGLGGDSENSAFNLEGNGWLVCLFRAFDGRVKNLYYAYKTDFTDRDGTRTPWLDTYVQYQHPTIAAANKTANITIDGSDGNVLMLGDQPDPKGNITGNGNWWICAANSTFDPNSHTLKPVTIQPVLDRCMAVAGVTARPSCFKISKVGDWVYLFATLSSFTGDDSWPASNPSWRSDNWQTLMFRFPYKDLLDDTKTSISFTSVNVTYDTLWRERKTGKPNFIPQRVVFSDIANGLATEFVNKTSKPIDNQSYLNRKKSWIIVANPNNPAQARLKLMMSPFCSYTDPATKGQRAFQGNIVATYDWDVVNNVLTLSSNFSMPTLNMDSGGYVSPTQQQLDYAINDKLANFVIGYVDVNGSWIPGYGYMVMNSAQTGSPPYTFRANQFNRDGDISKDYASMVLPNTWTTDNGIPSVWAQQFKMRSPFGVAGFPRMFSDLYALTTGVRTVPIEVFRATNENQTEQMFYRITEGGTDDGYDKRDALQSDFISFPIYGRKTNSNFGTVQGLTADIGYANRPKRKNATSRQVGMFSWYRQGIDKNPGAAFNYSQTTTTGATVVTNSPQSDGSLVINLDLDYSLDTLAKVLTAKANPAKQVRIPRSVYVDMVMNALGVHANSLIDLCVDFFIGQVPGSGGDQVYSFWSATYHLTGSPASGRMIIGQFTWDVASTGADGIRVLKVVGLNYPFKSAGNYSPSPANNLTPGNDNNIVTTRFTIDANNRWSIIYDAQLQVRQRHVEILDFESEGNGNMEMVFFSGLQISVIGNAMNPRIIYNKRNNVVTRATAAWREGNAFNLEYSWQLFANAQWGWLAGVAAEFSGAAIDLTMPWNGNEDLYRPNDPGANVDKLIMYGATYVEGNWSLFINADIGVTFNGQNIIAKATNWDLRDLTDIYRSQEFYIYCVMDGSVAKYEVTKILRNHNATHFLVGIVTTDDFGIVTIERRQSFSIAGFPLTRTRDMGIPVSTGAITEQGTYKFLNRSELYDN</sequence>
<reference evidence="1" key="1">
    <citation type="submission" date="2021-07" db="EMBL/GenBank/DDBJ databases">
        <authorList>
            <person name="Roth S.J."/>
            <person name="Krukonis G.P."/>
            <person name="Delesalle V.A."/>
        </authorList>
    </citation>
    <scope>NUCLEOTIDE SEQUENCE</scope>
</reference>